<feature type="domain" description="Glutamine amidotransferase type-2" evidence="14">
    <location>
        <begin position="182"/>
        <end position="1053"/>
    </location>
</feature>
<dbReference type="GeneID" id="101587583"/>
<dbReference type="FunFam" id="1.20.5.1160:FF:000001">
    <property type="entry name" value="Keratin type II"/>
    <property type="match status" value="1"/>
</dbReference>
<keyword evidence="7" id="KW-0416">Keratin</keyword>
<evidence type="ECO:0000259" key="16">
    <source>
        <dbReference type="PROSITE" id="PS51842"/>
    </source>
</evidence>
<dbReference type="GO" id="GO:0006002">
    <property type="term" value="P:fructose 6-phosphate metabolic process"/>
    <property type="evidence" value="ECO:0007669"/>
    <property type="project" value="TreeGrafter"/>
</dbReference>
<protein>
    <recommendedName>
        <fullName evidence="3">glutamine--fructose-6-phosphate transaminase (isomerizing)</fullName>
        <ecNumber evidence="3">2.6.1.16</ecNumber>
    </recommendedName>
</protein>
<dbReference type="CTD" id="2673"/>
<evidence type="ECO:0000313" key="17">
    <source>
        <dbReference type="Proteomes" id="UP000515203"/>
    </source>
</evidence>
<dbReference type="SMART" id="SM01391">
    <property type="entry name" value="Filament"/>
    <property type="match status" value="1"/>
</dbReference>
<dbReference type="Gene3D" id="3.40.50.10490">
    <property type="entry name" value="Glucose-6-phosphate isomerase like protein, domain 1"/>
    <property type="match status" value="2"/>
</dbReference>
<dbReference type="Pfam" id="PF01380">
    <property type="entry name" value="SIS"/>
    <property type="match status" value="2"/>
</dbReference>
<dbReference type="FunFam" id="3.40.50.10490:FF:000001">
    <property type="entry name" value="Glutamine--fructose-6-phosphate aminotransferase [isomerizing]"/>
    <property type="match status" value="1"/>
</dbReference>
<keyword evidence="6" id="KW-0677">Repeat</keyword>
<evidence type="ECO:0000256" key="7">
    <source>
        <dbReference type="ARBA" id="ARBA00022744"/>
    </source>
</evidence>
<dbReference type="InterPro" id="IPR017932">
    <property type="entry name" value="GATase_2_dom"/>
</dbReference>
<dbReference type="PROSITE" id="PS51464">
    <property type="entry name" value="SIS"/>
    <property type="match status" value="2"/>
</dbReference>
<dbReference type="InterPro" id="IPR046348">
    <property type="entry name" value="SIS_dom_sf"/>
</dbReference>
<sequence length="1053" mass="119058">MSNSQSSQRAIPGERQDPDSRSVVPLVSGMNRGSQWQCSGCGQLLEAEHITWSLNREWNGLSPDLRSLISFANLLPSLPFQLRAALAFRAERAMRFANIFILPFRRASPTPPGRSRGSPRGSRNLRRMRPRGCHVSAASAAVPAQLKIDPFIAYFESCFLLPKCVNFGDCENFILIRHFLIEGIFAYLNYHVPRTRREILETLIKGLQRLEYRGYDSAGIFFKKSYEFCLILLHHVHKDDPEVLQGVRLWPLGLQQPLLHQWACFPHQLLQLLLNGQQRQLLRRPEARWQQKTSRSNTDNMLKNYINNLKRQLDSLGQEKLKLEAELGNVQGLMEGFKNKYEDEINKCTEIENEFVVIKKNVNEAYMNKVELESCLEELTDEINFLRQLYEEEICELQSQISDTSVVLSMDNSRSLDLEGIIAQGKAQYEEISNRSWAEAKSIYQINISHLQAEIEALKGQRASMEAVIAHAEQCGEMAIKDANAMLAQLEAALRKAKQDMAQQLCEYQELMNVKLALDIVIATYHKLLEGKNRLEARMQSLSIHMKTNSSYSGMESSPYGGPHKPWLYLHQEGAFALVFKSVHFPGQAVGTRRGSPLLIGVRSEHKLSTDHIPILYRTARTQIGSKFTRWGSQGERGKDKKGSCNLSRVDSTTCLFPVEEKAVEYYFASDASAVIEHTNRVIFLEDDDVAAVVDGRLSIHRIKRTARDHPGRAVQTLQMELEQIMKGNFSSFMQKEIFEQPESVVNTMRGRVNFDDYTVNLGGLKDHIKEIQRCRRLILIACGTSYHAGVATRQVLEELTELPVMVELASDFLDRNTPVFRDDVCFFISQSGETADTLMALRYCKERGALTVGITNTVGSSISRETDCGVHINAGPEIGVASTKDNLIKEVLSMDDEIQKLATELYHQKSVLIMGRGYHYATCLEGALKIKEITYMHSEGILAGELKHGPLALVDKLMPVIMIIMRDHTYAKCQNALQQVVARQGRPVVICDKEDTETIKNTKRTIKVPHSVDCLQGILSVIPLQLLAFHLAVLRGYDVDFPRNLAKSVTVE</sequence>
<comment type="catalytic activity">
    <reaction evidence="1">
        <text>D-fructose 6-phosphate + L-glutamine = D-glucosamine 6-phosphate + L-glutamate</text>
        <dbReference type="Rhea" id="RHEA:13237"/>
        <dbReference type="ChEBI" id="CHEBI:29985"/>
        <dbReference type="ChEBI" id="CHEBI:58359"/>
        <dbReference type="ChEBI" id="CHEBI:58725"/>
        <dbReference type="ChEBI" id="CHEBI:61527"/>
        <dbReference type="EC" id="2.6.1.16"/>
    </reaction>
</comment>
<evidence type="ECO:0000256" key="3">
    <source>
        <dbReference type="ARBA" id="ARBA00012916"/>
    </source>
</evidence>
<reference evidence="18" key="1">
    <citation type="submission" date="2025-08" db="UniProtKB">
        <authorList>
            <consortium name="RefSeq"/>
        </authorList>
    </citation>
    <scope>IDENTIFICATION</scope>
</reference>
<keyword evidence="17" id="KW-1185">Reference proteome</keyword>
<feature type="domain" description="IF rod" evidence="16">
    <location>
        <begin position="1"/>
        <end position="536"/>
    </location>
</feature>
<dbReference type="CDD" id="cd05009">
    <property type="entry name" value="SIS_GlmS_GlmD_2"/>
    <property type="match status" value="1"/>
</dbReference>
<dbReference type="Gene3D" id="1.20.5.170">
    <property type="match status" value="1"/>
</dbReference>
<dbReference type="GO" id="GO:0097367">
    <property type="term" value="F:carbohydrate derivative binding"/>
    <property type="evidence" value="ECO:0007669"/>
    <property type="project" value="InterPro"/>
</dbReference>
<dbReference type="InterPro" id="IPR029055">
    <property type="entry name" value="Ntn_hydrolases_N"/>
</dbReference>
<evidence type="ECO:0000259" key="15">
    <source>
        <dbReference type="PROSITE" id="PS51464"/>
    </source>
</evidence>
<dbReference type="RefSeq" id="XP_023574169.1">
    <property type="nucleotide sequence ID" value="XM_023718401.1"/>
</dbReference>
<evidence type="ECO:0000256" key="11">
    <source>
        <dbReference type="RuleBase" id="RU000685"/>
    </source>
</evidence>
<dbReference type="Gene3D" id="3.60.20.10">
    <property type="entry name" value="Glutamine Phosphoribosylpyrophosphate, subunit 1, domain 1"/>
    <property type="match status" value="2"/>
</dbReference>
<evidence type="ECO:0000256" key="2">
    <source>
        <dbReference type="ARBA" id="ARBA00004775"/>
    </source>
</evidence>
<dbReference type="InterPro" id="IPR039008">
    <property type="entry name" value="IF_rod_dom"/>
</dbReference>
<dbReference type="AlphaFoldDB" id="A0A6P6EPB5"/>
<keyword evidence="9" id="KW-0315">Glutamine amidotransferase</keyword>
<dbReference type="InParanoid" id="A0A6P6EPB5"/>
<evidence type="ECO:0000256" key="8">
    <source>
        <dbReference type="ARBA" id="ARBA00022754"/>
    </source>
</evidence>
<dbReference type="InterPro" id="IPR001347">
    <property type="entry name" value="SIS_dom"/>
</dbReference>
<dbReference type="FunFam" id="3.40.50.10490:FF:000126">
    <property type="entry name" value="Glutamine--fructose-6-phosphate aminotransferase [isomerizing] 1"/>
    <property type="match status" value="1"/>
</dbReference>
<dbReference type="InterPro" id="IPR018039">
    <property type="entry name" value="IF_conserved"/>
</dbReference>
<dbReference type="EC" id="2.6.1.16" evidence="3"/>
<dbReference type="GO" id="GO:0045095">
    <property type="term" value="C:keratin filament"/>
    <property type="evidence" value="ECO:0007669"/>
    <property type="project" value="InterPro"/>
</dbReference>
<evidence type="ECO:0000256" key="13">
    <source>
        <dbReference type="SAM" id="MobiDB-lite"/>
    </source>
</evidence>
<dbReference type="PRINTS" id="PR01276">
    <property type="entry name" value="TYPE2KERATIN"/>
</dbReference>
<evidence type="ECO:0000256" key="10">
    <source>
        <dbReference type="ARBA" id="ARBA00023054"/>
    </source>
</evidence>
<evidence type="ECO:0000256" key="6">
    <source>
        <dbReference type="ARBA" id="ARBA00022737"/>
    </source>
</evidence>
<dbReference type="SUPFAM" id="SSF64593">
    <property type="entry name" value="Intermediate filament protein, coiled coil region"/>
    <property type="match status" value="2"/>
</dbReference>
<feature type="coiled-coil region" evidence="12">
    <location>
        <begin position="441"/>
        <end position="514"/>
    </location>
</feature>
<evidence type="ECO:0000256" key="9">
    <source>
        <dbReference type="ARBA" id="ARBA00022962"/>
    </source>
</evidence>
<dbReference type="PANTHER" id="PTHR10937:SF12">
    <property type="entry name" value="GLUTAMINE--FRUCTOSE-6-PHOSPHATE AMINOTRANSFERASE [ISOMERIZING] 1"/>
    <property type="match status" value="1"/>
</dbReference>
<keyword evidence="18" id="KW-0032">Aminotransferase</keyword>
<dbReference type="SUPFAM" id="SSF56235">
    <property type="entry name" value="N-terminal nucleophile aminohydrolases (Ntn hydrolases)"/>
    <property type="match status" value="2"/>
</dbReference>
<evidence type="ECO:0000256" key="1">
    <source>
        <dbReference type="ARBA" id="ARBA00001031"/>
    </source>
</evidence>
<dbReference type="SUPFAM" id="SSF53697">
    <property type="entry name" value="SIS domain"/>
    <property type="match status" value="1"/>
</dbReference>
<dbReference type="Pfam" id="PF00038">
    <property type="entry name" value="Filament"/>
    <property type="match status" value="1"/>
</dbReference>
<keyword evidence="4" id="KW-0597">Phosphoprotein</keyword>
<dbReference type="GO" id="GO:0006047">
    <property type="term" value="P:UDP-N-acetylglucosamine metabolic process"/>
    <property type="evidence" value="ECO:0007669"/>
    <property type="project" value="TreeGrafter"/>
</dbReference>
<comment type="pathway">
    <text evidence="2">Nucleotide-sugar biosynthesis; UDP-N-acetyl-alpha-D-glucosamine biosynthesis; alpha-D-glucosamine 6-phosphate from D-fructose 6-phosphate: step 1/1.</text>
</comment>
<dbReference type="InterPro" id="IPR035466">
    <property type="entry name" value="GlmS/AgaS_SIS"/>
</dbReference>
<dbReference type="PROSITE" id="PS00226">
    <property type="entry name" value="IF_ROD_1"/>
    <property type="match status" value="1"/>
</dbReference>
<gene>
    <name evidence="18" type="primary">Gfpt1</name>
</gene>
<keyword evidence="8 11" id="KW-0403">Intermediate filament</keyword>
<dbReference type="Proteomes" id="UP000515203">
    <property type="component" value="Unplaced"/>
</dbReference>
<organism evidence="17 18">
    <name type="scientific">Octodon degus</name>
    <name type="common">Degu</name>
    <name type="synonym">Sciurus degus</name>
    <dbReference type="NCBI Taxonomy" id="10160"/>
    <lineage>
        <taxon>Eukaryota</taxon>
        <taxon>Metazoa</taxon>
        <taxon>Chordata</taxon>
        <taxon>Craniata</taxon>
        <taxon>Vertebrata</taxon>
        <taxon>Euteleostomi</taxon>
        <taxon>Mammalia</taxon>
        <taxon>Eutheria</taxon>
        <taxon>Euarchontoglires</taxon>
        <taxon>Glires</taxon>
        <taxon>Rodentia</taxon>
        <taxon>Hystricomorpha</taxon>
        <taxon>Octodontidae</taxon>
        <taxon>Octodon</taxon>
    </lineage>
</organism>
<feature type="domain" description="SIS" evidence="15">
    <location>
        <begin position="768"/>
        <end position="933"/>
    </location>
</feature>
<dbReference type="FunFam" id="1.20.5.170:FF:000004">
    <property type="entry name" value="Keratin, type II cytoskeletal 5"/>
    <property type="match status" value="1"/>
</dbReference>
<evidence type="ECO:0000256" key="4">
    <source>
        <dbReference type="ARBA" id="ARBA00022553"/>
    </source>
</evidence>
<comment type="similarity">
    <text evidence="11">Belongs to the intermediate filament family.</text>
</comment>
<dbReference type="Gene3D" id="1.20.5.1160">
    <property type="entry name" value="Vasodilator-stimulated phosphoprotein"/>
    <property type="match status" value="1"/>
</dbReference>
<evidence type="ECO:0000259" key="14">
    <source>
        <dbReference type="PROSITE" id="PS51278"/>
    </source>
</evidence>
<feature type="region of interest" description="Disordered" evidence="13">
    <location>
        <begin position="1"/>
        <end position="23"/>
    </location>
</feature>
<feature type="domain" description="SIS" evidence="15">
    <location>
        <begin position="934"/>
        <end position="1043"/>
    </location>
</feature>
<dbReference type="GO" id="GO:0006487">
    <property type="term" value="P:protein N-linked glycosylation"/>
    <property type="evidence" value="ECO:0007669"/>
    <property type="project" value="TreeGrafter"/>
</dbReference>
<dbReference type="PANTHER" id="PTHR10937">
    <property type="entry name" value="GLUCOSAMINE--FRUCTOSE-6-PHOSPHATE AMINOTRANSFERASE, ISOMERIZING"/>
    <property type="match status" value="1"/>
</dbReference>
<dbReference type="GO" id="GO:0004360">
    <property type="term" value="F:glutamine-fructose-6-phosphate transaminase (isomerizing) activity"/>
    <property type="evidence" value="ECO:0007669"/>
    <property type="project" value="UniProtKB-EC"/>
</dbReference>
<dbReference type="OrthoDB" id="15235at2759"/>
<name>A0A6P6EPB5_OCTDE</name>
<keyword evidence="10 12" id="KW-0175">Coiled coil</keyword>
<evidence type="ECO:0000313" key="18">
    <source>
        <dbReference type="RefSeq" id="XP_023574169.1"/>
    </source>
</evidence>
<dbReference type="InterPro" id="IPR003054">
    <property type="entry name" value="Keratin_II"/>
</dbReference>
<feature type="coiled-coil region" evidence="12">
    <location>
        <begin position="306"/>
        <end position="396"/>
    </location>
</feature>
<dbReference type="InterPro" id="IPR035490">
    <property type="entry name" value="GlmS/FrlB_SIS"/>
</dbReference>
<evidence type="ECO:0000256" key="5">
    <source>
        <dbReference type="ARBA" id="ARBA00022679"/>
    </source>
</evidence>
<dbReference type="CDD" id="cd05008">
    <property type="entry name" value="SIS_GlmS_GlmD_1"/>
    <property type="match status" value="1"/>
</dbReference>
<dbReference type="PROSITE" id="PS51278">
    <property type="entry name" value="GATASE_TYPE_2"/>
    <property type="match status" value="1"/>
</dbReference>
<evidence type="ECO:0000256" key="12">
    <source>
        <dbReference type="SAM" id="Coils"/>
    </source>
</evidence>
<dbReference type="PROSITE" id="PS51842">
    <property type="entry name" value="IF_ROD_2"/>
    <property type="match status" value="1"/>
</dbReference>
<proteinExistence type="inferred from homology"/>
<accession>A0A6P6EPB5</accession>
<keyword evidence="5" id="KW-0808">Transferase</keyword>